<dbReference type="InterPro" id="IPR021519">
    <property type="entry name" value="DUF3182"/>
</dbReference>
<keyword evidence="2" id="KW-1185">Reference proteome</keyword>
<dbReference type="Proteomes" id="UP001202867">
    <property type="component" value="Unassembled WGS sequence"/>
</dbReference>
<dbReference type="Pfam" id="PF11379">
    <property type="entry name" value="DUF3182"/>
    <property type="match status" value="1"/>
</dbReference>
<comment type="caution">
    <text evidence="1">The sequence shown here is derived from an EMBL/GenBank/DDBJ whole genome shotgun (WGS) entry which is preliminary data.</text>
</comment>
<protein>
    <submittedName>
        <fullName evidence="1">DUF3182 family protein</fullName>
    </submittedName>
</protein>
<name>A0ABT0DKY2_9HYPH</name>
<dbReference type="RefSeq" id="WP_247199936.1">
    <property type="nucleotide sequence ID" value="NZ_JALKCG010000002.1"/>
</dbReference>
<reference evidence="1 2" key="1">
    <citation type="submission" date="2022-04" db="EMBL/GenBank/DDBJ databases">
        <authorList>
            <person name="Grouzdev D.S."/>
            <person name="Pantiukh K.S."/>
            <person name="Krutkina M.S."/>
        </authorList>
    </citation>
    <scope>NUCLEOTIDE SEQUENCE [LARGE SCALE GENOMIC DNA]</scope>
    <source>
        <strain evidence="1 2">Jip08</strain>
    </source>
</reference>
<gene>
    <name evidence="1" type="ORF">MWN33_07825</name>
</gene>
<dbReference type="EMBL" id="JALKCG010000002">
    <property type="protein sequence ID" value="MCK0207941.1"/>
    <property type="molecule type" value="Genomic_DNA"/>
</dbReference>
<reference evidence="2" key="2">
    <citation type="submission" date="2023-07" db="EMBL/GenBank/DDBJ databases">
        <title>Ancylobacter moscoviensis sp. nov., facultatively methylotrophic bacteria from activated sludge and the reclassification of Starkeya novella (Starkey 1934) Kelly et al. 2000 as Ancylobacter novellus comb. nov., Starkeya koreensis Im et al. 2006 as Ancylobacter koreensis comb.nov., Angulomicrobium tetraedrale Vasil'eva et al. 1986 as Ancylobacter tetraedralis comb. nov., Angulomicrobium amanitiforme Fritz et al. 2004 as Ancylobacter amanitiformis comb. nov. and Methylorhabdus multivorans Doronina et al. 1996 as Ancylobacter multivorans comb. nov. and emended description of the genus Ancylobacter.</title>
        <authorList>
            <person name="Doronina N."/>
            <person name="Chemodurova A."/>
            <person name="Grouzdev D."/>
            <person name="Koziaeva V."/>
            <person name="Shi W."/>
            <person name="Wu L."/>
            <person name="Kaparullina E."/>
        </authorList>
    </citation>
    <scope>NUCLEOTIDE SEQUENCE [LARGE SCALE GENOMIC DNA]</scope>
    <source>
        <strain evidence="2">Jip08</strain>
    </source>
</reference>
<evidence type="ECO:0000313" key="1">
    <source>
        <dbReference type="EMBL" id="MCK0207941.1"/>
    </source>
</evidence>
<dbReference type="SUPFAM" id="SSF56059">
    <property type="entry name" value="Glutathione synthetase ATP-binding domain-like"/>
    <property type="match status" value="1"/>
</dbReference>
<evidence type="ECO:0000313" key="2">
    <source>
        <dbReference type="Proteomes" id="UP001202867"/>
    </source>
</evidence>
<sequence>MGYEATLGRGPAQVRGPVPALDVAEGSPAPVLAPVTGGLSAHRIASVRALARRIAALRGSALIDPPPNALRTRCYVVPGETLVGPDEAQRYGIRDEDDLFGGVVPHAVLAGKAITHALVDPQAPRPEGWVEDFGAAVRSAVPRGWSCFDLASARRAAELLLADGPVRLKAAWADGGHGQSIVDNAAALEAALGLFDAPDLACCGLVVEENLSEATTYSIGRVRIGRQVLSYVGEQFTTTDNDGASAYGGSTLTVVRGELDALAALDLDAPRRAAVEAASLYDRAALAHVPGLVASRRNYDVIGGRDARDEFRIGVLEQSWRIGGASGAEIAAFEAFAANPELAVVRASCVERYGAEHEPPRDALVYFDADDAEVGPLLKYARIEARSLRGTDSRKSSRAF</sequence>
<accession>A0ABT0DKY2</accession>
<proteinExistence type="predicted"/>
<organism evidence="1 2">
    <name type="scientific">Ancylobacter koreensis</name>
    <dbReference type="NCBI Taxonomy" id="266121"/>
    <lineage>
        <taxon>Bacteria</taxon>
        <taxon>Pseudomonadati</taxon>
        <taxon>Pseudomonadota</taxon>
        <taxon>Alphaproteobacteria</taxon>
        <taxon>Hyphomicrobiales</taxon>
        <taxon>Xanthobacteraceae</taxon>
        <taxon>Ancylobacter</taxon>
    </lineage>
</organism>